<keyword evidence="1" id="KW-0489">Methyltransferase</keyword>
<proteinExistence type="predicted"/>
<evidence type="ECO:0000256" key="1">
    <source>
        <dbReference type="ARBA" id="ARBA00022603"/>
    </source>
</evidence>
<dbReference type="AlphaFoldDB" id="A0A397JFM3"/>
<dbReference type="SUPFAM" id="SSF82199">
    <property type="entry name" value="SET domain"/>
    <property type="match status" value="1"/>
</dbReference>
<dbReference type="Gene3D" id="2.170.270.10">
    <property type="entry name" value="SET domain"/>
    <property type="match status" value="1"/>
</dbReference>
<comment type="catalytic activity">
    <reaction evidence="6">
        <text>L-lysyl-[histone] + S-adenosyl-L-methionine = N(6)-methyl-L-lysyl-[histone] + S-adenosyl-L-homocysteine + H(+)</text>
        <dbReference type="Rhea" id="RHEA:10024"/>
        <dbReference type="Rhea" id="RHEA-COMP:9845"/>
        <dbReference type="Rhea" id="RHEA-COMP:9846"/>
        <dbReference type="ChEBI" id="CHEBI:15378"/>
        <dbReference type="ChEBI" id="CHEBI:29969"/>
        <dbReference type="ChEBI" id="CHEBI:57856"/>
        <dbReference type="ChEBI" id="CHEBI:59789"/>
        <dbReference type="ChEBI" id="CHEBI:61929"/>
    </reaction>
    <physiologicalReaction direction="left-to-right" evidence="6">
        <dbReference type="Rhea" id="RHEA:10025"/>
    </physiologicalReaction>
</comment>
<evidence type="ECO:0000313" key="8">
    <source>
        <dbReference type="EMBL" id="RHZ86387.1"/>
    </source>
</evidence>
<dbReference type="EMBL" id="PQFF01000048">
    <property type="protein sequence ID" value="RHZ86387.1"/>
    <property type="molecule type" value="Genomic_DNA"/>
</dbReference>
<evidence type="ECO:0000256" key="4">
    <source>
        <dbReference type="ARBA" id="ARBA00042380"/>
    </source>
</evidence>
<dbReference type="InterPro" id="IPR001214">
    <property type="entry name" value="SET_dom"/>
</dbReference>
<accession>A0A397JFM3</accession>
<dbReference type="STRING" id="1348612.A0A397JFM3"/>
<reference evidence="8 9" key="1">
    <citation type="submission" date="2018-08" db="EMBL/GenBank/DDBJ databases">
        <title>Genome and evolution of the arbuscular mycorrhizal fungus Diversispora epigaea (formerly Glomus versiforme) and its bacterial endosymbionts.</title>
        <authorList>
            <person name="Sun X."/>
            <person name="Fei Z."/>
            <person name="Harrison M."/>
        </authorList>
    </citation>
    <scope>NUCLEOTIDE SEQUENCE [LARGE SCALE GENOMIC DNA]</scope>
    <source>
        <strain evidence="8 9">IT104</strain>
    </source>
</reference>
<keyword evidence="9" id="KW-1185">Reference proteome</keyword>
<gene>
    <name evidence="8" type="ORF">Glove_51g15</name>
</gene>
<evidence type="ECO:0000256" key="2">
    <source>
        <dbReference type="ARBA" id="ARBA00022679"/>
    </source>
</evidence>
<dbReference type="PANTHER" id="PTHR46402">
    <property type="entry name" value="SET AND MYND DOMAIN-CONTAINING PROTEIN 5"/>
    <property type="match status" value="1"/>
</dbReference>
<evidence type="ECO:0000256" key="6">
    <source>
        <dbReference type="ARBA" id="ARBA00048619"/>
    </source>
</evidence>
<name>A0A397JFM3_9GLOM</name>
<evidence type="ECO:0000256" key="5">
    <source>
        <dbReference type="ARBA" id="ARBA00044528"/>
    </source>
</evidence>
<comment type="caution">
    <text evidence="8">The sequence shown here is derived from an EMBL/GenBank/DDBJ whole genome shotgun (WGS) entry which is preliminary data.</text>
</comment>
<dbReference type="GO" id="GO:0032259">
    <property type="term" value="P:methylation"/>
    <property type="evidence" value="ECO:0007669"/>
    <property type="project" value="UniProtKB-KW"/>
</dbReference>
<dbReference type="GO" id="GO:0042799">
    <property type="term" value="F:histone H4K20 methyltransferase activity"/>
    <property type="evidence" value="ECO:0007669"/>
    <property type="project" value="TreeGrafter"/>
</dbReference>
<evidence type="ECO:0000256" key="3">
    <source>
        <dbReference type="ARBA" id="ARBA00022691"/>
    </source>
</evidence>
<dbReference type="Gene3D" id="1.10.220.160">
    <property type="match status" value="1"/>
</dbReference>
<dbReference type="PANTHER" id="PTHR46402:SF2">
    <property type="entry name" value="HISTONE-LYSINE N-TRIMETHYLTRANSFERASE SMYD5"/>
    <property type="match status" value="1"/>
</dbReference>
<sequence>MGSSNFDYPWDKKRQENRCSDKNIKILQKELTPYLRCNVSVGRVLLNNNNYDKNTSCQIGIFAEEDIPEGTAIWNEKVFLVVHPYTIPRCHHCARRIRGENREHPKAPPNFKCENTNCNEIFCSRNCYKLANSQYHVPLCGKNLQTILSLIRQGKSGNNDKNPLMLLKLFAMAKIQNISPLNISTLKYLTQFHPTKFSSPSIINTSATFPAIFFDYYLETLNLLDISPYDMKYDFWIYVTLFNILRVNVFGSPGYLCLYIFMSLINHSCLFNTIPHHATSNDEDRILDNYNSDNEVNENNMVMITSRDIQQGEQIFSTYCDPNINKVQRGMILIPTYGFECDCEKCKNEDPSEMTSLYSIPLWLIKTSEE</sequence>
<feature type="domain" description="SET" evidence="7">
    <location>
        <begin position="37"/>
        <end position="320"/>
    </location>
</feature>
<keyword evidence="2" id="KW-0808">Transferase</keyword>
<dbReference type="Gene3D" id="6.10.140.2220">
    <property type="match status" value="1"/>
</dbReference>
<dbReference type="GO" id="GO:0045814">
    <property type="term" value="P:negative regulation of gene expression, epigenetic"/>
    <property type="evidence" value="ECO:0007669"/>
    <property type="project" value="TreeGrafter"/>
</dbReference>
<protein>
    <recommendedName>
        <fullName evidence="5">Histone-lysine N-methyltransferase SET5</fullName>
    </recommendedName>
    <alternativeName>
        <fullName evidence="4">SET domain-containing protein 5</fullName>
    </alternativeName>
</protein>
<organism evidence="8 9">
    <name type="scientific">Diversispora epigaea</name>
    <dbReference type="NCBI Taxonomy" id="1348612"/>
    <lineage>
        <taxon>Eukaryota</taxon>
        <taxon>Fungi</taxon>
        <taxon>Fungi incertae sedis</taxon>
        <taxon>Mucoromycota</taxon>
        <taxon>Glomeromycotina</taxon>
        <taxon>Glomeromycetes</taxon>
        <taxon>Diversisporales</taxon>
        <taxon>Diversisporaceae</taxon>
        <taxon>Diversispora</taxon>
    </lineage>
</organism>
<evidence type="ECO:0000259" key="7">
    <source>
        <dbReference type="PROSITE" id="PS50280"/>
    </source>
</evidence>
<dbReference type="PROSITE" id="PS50280">
    <property type="entry name" value="SET"/>
    <property type="match status" value="1"/>
</dbReference>
<dbReference type="OrthoDB" id="438641at2759"/>
<dbReference type="Pfam" id="PF00856">
    <property type="entry name" value="SET"/>
    <property type="match status" value="1"/>
</dbReference>
<dbReference type="InterPro" id="IPR046341">
    <property type="entry name" value="SET_dom_sf"/>
</dbReference>
<keyword evidence="3" id="KW-0949">S-adenosyl-L-methionine</keyword>
<dbReference type="Proteomes" id="UP000266861">
    <property type="component" value="Unassembled WGS sequence"/>
</dbReference>
<evidence type="ECO:0000313" key="9">
    <source>
        <dbReference type="Proteomes" id="UP000266861"/>
    </source>
</evidence>